<dbReference type="PANTHER" id="PTHR37478">
    <property type="match status" value="1"/>
</dbReference>
<evidence type="ECO:0000256" key="1">
    <source>
        <dbReference type="ARBA" id="ARBA00009350"/>
    </source>
</evidence>
<gene>
    <name evidence="2" type="ORF">DWX41_05735</name>
</gene>
<comment type="caution">
    <text evidence="2">The sequence shown here is derived from an EMBL/GenBank/DDBJ whole genome shotgun (WGS) entry which is preliminary data.</text>
</comment>
<reference evidence="2 3" key="1">
    <citation type="submission" date="2018-08" db="EMBL/GenBank/DDBJ databases">
        <title>A genome reference for cultivated species of the human gut microbiota.</title>
        <authorList>
            <person name="Zou Y."/>
            <person name="Xue W."/>
            <person name="Luo G."/>
        </authorList>
    </citation>
    <scope>NUCLEOTIDE SEQUENCE [LARGE SCALE GENOMIC DNA]</scope>
    <source>
        <strain evidence="2 3">AF19-21</strain>
    </source>
</reference>
<protein>
    <submittedName>
        <fullName evidence="2">DUF134 domain-containing protein</fullName>
    </submittedName>
</protein>
<dbReference type="PANTHER" id="PTHR37478:SF2">
    <property type="entry name" value="UPF0251 PROTEIN TK0562"/>
    <property type="match status" value="1"/>
</dbReference>
<dbReference type="GeneID" id="93333432"/>
<evidence type="ECO:0000313" key="3">
    <source>
        <dbReference type="Proteomes" id="UP000261111"/>
    </source>
</evidence>
<dbReference type="SUPFAM" id="SSF88659">
    <property type="entry name" value="Sigma3 and sigma4 domains of RNA polymerase sigma factors"/>
    <property type="match status" value="1"/>
</dbReference>
<dbReference type="InterPro" id="IPR013324">
    <property type="entry name" value="RNA_pol_sigma_r3/r4-like"/>
</dbReference>
<dbReference type="Proteomes" id="UP000261111">
    <property type="component" value="Unassembled WGS sequence"/>
</dbReference>
<name>A0A3E2WYV9_9FIRM</name>
<comment type="similarity">
    <text evidence="1">Belongs to the UPF0251 family.</text>
</comment>
<proteinExistence type="inferred from homology"/>
<accession>A0A3E2WYV9</accession>
<dbReference type="RefSeq" id="WP_044926621.1">
    <property type="nucleotide sequence ID" value="NZ_QVIA01000005.1"/>
</dbReference>
<sequence length="117" mass="13104">MGRPMKCRRICQMPKVDEFIPSGAGCDEIIEMTVDEYETIRLIDHLGYSQEQCAQQMNVARTTIQAVYDSARKKLADVLVEGKKLKIGGGSYEVCPKASGCCRRQCEHAKCKNSVQE</sequence>
<evidence type="ECO:0000313" key="2">
    <source>
        <dbReference type="EMBL" id="RGC33674.1"/>
    </source>
</evidence>
<dbReference type="InterPro" id="IPR002852">
    <property type="entry name" value="UPF0251"/>
</dbReference>
<organism evidence="2 3">
    <name type="scientific">Hungatella hathewayi</name>
    <dbReference type="NCBI Taxonomy" id="154046"/>
    <lineage>
        <taxon>Bacteria</taxon>
        <taxon>Bacillati</taxon>
        <taxon>Bacillota</taxon>
        <taxon>Clostridia</taxon>
        <taxon>Lachnospirales</taxon>
        <taxon>Lachnospiraceae</taxon>
        <taxon>Hungatella</taxon>
    </lineage>
</organism>
<dbReference type="EMBL" id="QVIA01000005">
    <property type="protein sequence ID" value="RGC33674.1"/>
    <property type="molecule type" value="Genomic_DNA"/>
</dbReference>
<dbReference type="AlphaFoldDB" id="A0A3E2WYV9"/>
<dbReference type="Pfam" id="PF02001">
    <property type="entry name" value="DUF134"/>
    <property type="match status" value="1"/>
</dbReference>